<accession>A0A8J2K1S0</accession>
<keyword evidence="2" id="KW-1185">Reference proteome</keyword>
<gene>
    <name evidence="1" type="ORF">AFUS01_LOCUS17067</name>
</gene>
<dbReference type="EMBL" id="CAJVCH010161123">
    <property type="protein sequence ID" value="CAG7728274.1"/>
    <property type="molecule type" value="Genomic_DNA"/>
</dbReference>
<sequence length="50" mass="5524">MTCAANAAGRFIPPMFLLPQRSRYVDLSAAPAHAIFERTPKGWSTSEVFL</sequence>
<comment type="caution">
    <text evidence="1">The sequence shown here is derived from an EMBL/GenBank/DDBJ whole genome shotgun (WGS) entry which is preliminary data.</text>
</comment>
<organism evidence="1 2">
    <name type="scientific">Allacma fusca</name>
    <dbReference type="NCBI Taxonomy" id="39272"/>
    <lineage>
        <taxon>Eukaryota</taxon>
        <taxon>Metazoa</taxon>
        <taxon>Ecdysozoa</taxon>
        <taxon>Arthropoda</taxon>
        <taxon>Hexapoda</taxon>
        <taxon>Collembola</taxon>
        <taxon>Symphypleona</taxon>
        <taxon>Sminthuridae</taxon>
        <taxon>Allacma</taxon>
    </lineage>
</organism>
<protein>
    <submittedName>
        <fullName evidence="1">Uncharacterized protein</fullName>
    </submittedName>
</protein>
<dbReference type="AlphaFoldDB" id="A0A8J2K1S0"/>
<reference evidence="1" key="1">
    <citation type="submission" date="2021-06" db="EMBL/GenBank/DDBJ databases">
        <authorList>
            <person name="Hodson N. C."/>
            <person name="Mongue J. A."/>
            <person name="Jaron S. K."/>
        </authorList>
    </citation>
    <scope>NUCLEOTIDE SEQUENCE</scope>
</reference>
<name>A0A8J2K1S0_9HEXA</name>
<evidence type="ECO:0000313" key="2">
    <source>
        <dbReference type="Proteomes" id="UP000708208"/>
    </source>
</evidence>
<evidence type="ECO:0000313" key="1">
    <source>
        <dbReference type="EMBL" id="CAG7728274.1"/>
    </source>
</evidence>
<proteinExistence type="predicted"/>
<feature type="non-terminal residue" evidence="1">
    <location>
        <position position="50"/>
    </location>
</feature>
<dbReference type="OrthoDB" id="4327074at2759"/>
<dbReference type="Proteomes" id="UP000708208">
    <property type="component" value="Unassembled WGS sequence"/>
</dbReference>